<comment type="caution">
    <text evidence="2">The sequence shown here is derived from an EMBL/GenBank/DDBJ whole genome shotgun (WGS) entry which is preliminary data.</text>
</comment>
<protein>
    <submittedName>
        <fullName evidence="2">Uncharacterized protein</fullName>
    </submittedName>
</protein>
<evidence type="ECO:0000313" key="2">
    <source>
        <dbReference type="EMBL" id="PZD70276.1"/>
    </source>
</evidence>
<keyword evidence="1" id="KW-0472">Membrane</keyword>
<dbReference type="EMBL" id="PQWO01000046">
    <property type="protein sequence ID" value="PZD70276.1"/>
    <property type="molecule type" value="Genomic_DNA"/>
</dbReference>
<evidence type="ECO:0000313" key="3">
    <source>
        <dbReference type="Proteomes" id="UP000248857"/>
    </source>
</evidence>
<dbReference type="Proteomes" id="UP000248857">
    <property type="component" value="Unassembled WGS sequence"/>
</dbReference>
<keyword evidence="1" id="KW-1133">Transmembrane helix</keyword>
<name>A0A2W1J7X2_9CYAN</name>
<evidence type="ECO:0000256" key="1">
    <source>
        <dbReference type="SAM" id="Phobius"/>
    </source>
</evidence>
<sequence length="134" mass="15649">MFKRPQKAPKGSAAYRERVTEMLLQEMTRVEPGSPAYTQLLEQLTTLSSEDELSEKENDRKRVQKLLKSLPQIFAMPWWFQVVFISVIIFGLVLFIDAVGLWFDFDLLRNDPPPVQIRRHATHVFPPSTIHRIQ</sequence>
<dbReference type="RefSeq" id="WP_110989169.1">
    <property type="nucleotide sequence ID" value="NZ_CAWNWM010000046.1"/>
</dbReference>
<keyword evidence="1" id="KW-0812">Transmembrane</keyword>
<proteinExistence type="predicted"/>
<keyword evidence="3" id="KW-1185">Reference proteome</keyword>
<accession>A0A2W1J7X2</accession>
<organism evidence="2 3">
    <name type="scientific">Acaryochloris thomasi RCC1774</name>
    <dbReference type="NCBI Taxonomy" id="1764569"/>
    <lineage>
        <taxon>Bacteria</taxon>
        <taxon>Bacillati</taxon>
        <taxon>Cyanobacteriota</taxon>
        <taxon>Cyanophyceae</taxon>
        <taxon>Acaryochloridales</taxon>
        <taxon>Acaryochloridaceae</taxon>
        <taxon>Acaryochloris</taxon>
        <taxon>Acaryochloris thomasi</taxon>
    </lineage>
</organism>
<reference evidence="2 3" key="1">
    <citation type="journal article" date="2018" name="Sci. Rep.">
        <title>A novel species of the marine cyanobacterium Acaryochloris with a unique pigment content and lifestyle.</title>
        <authorList>
            <person name="Partensky F."/>
            <person name="Six C."/>
            <person name="Ratin M."/>
            <person name="Garczarek L."/>
            <person name="Vaulot D."/>
            <person name="Probert I."/>
            <person name="Calteau A."/>
            <person name="Gourvil P."/>
            <person name="Marie D."/>
            <person name="Grebert T."/>
            <person name="Bouchier C."/>
            <person name="Le Panse S."/>
            <person name="Gachenot M."/>
            <person name="Rodriguez F."/>
            <person name="Garrido J.L."/>
        </authorList>
    </citation>
    <scope>NUCLEOTIDE SEQUENCE [LARGE SCALE GENOMIC DNA]</scope>
    <source>
        <strain evidence="2 3">RCC1774</strain>
    </source>
</reference>
<dbReference type="AlphaFoldDB" id="A0A2W1J7X2"/>
<gene>
    <name evidence="2" type="ORF">C1752_14781</name>
</gene>
<feature type="transmembrane region" description="Helical" evidence="1">
    <location>
        <begin position="78"/>
        <end position="103"/>
    </location>
</feature>